<accession>A0A7X0U1D1</accession>
<evidence type="ECO:0000313" key="4">
    <source>
        <dbReference type="EMBL" id="MBB6551642.1"/>
    </source>
</evidence>
<feature type="domain" description="LysR substrate-binding" evidence="3">
    <location>
        <begin position="5"/>
        <end position="80"/>
    </location>
</feature>
<keyword evidence="5" id="KW-1185">Reference proteome</keyword>
<evidence type="ECO:0000259" key="3">
    <source>
        <dbReference type="Pfam" id="PF03466"/>
    </source>
</evidence>
<name>A0A7X0U1D1_9ACTN</name>
<dbReference type="Proteomes" id="UP000565579">
    <property type="component" value="Unassembled WGS sequence"/>
</dbReference>
<protein>
    <submittedName>
        <fullName evidence="4">D-alanyl-D-alanine carboxypeptidase</fullName>
        <ecNumber evidence="4">3.4.16.4</ecNumber>
    </submittedName>
</protein>
<dbReference type="RefSeq" id="WP_246546816.1">
    <property type="nucleotide sequence ID" value="NZ_JBHSYV010000004.1"/>
</dbReference>
<dbReference type="EC" id="3.4.16.4" evidence="4"/>
<dbReference type="PANTHER" id="PTHR46825:SF7">
    <property type="entry name" value="D-ALANYL-D-ALANINE CARBOXYPEPTIDASE"/>
    <property type="match status" value="1"/>
</dbReference>
<gene>
    <name evidence="4" type="ORF">HD593_006437</name>
</gene>
<evidence type="ECO:0000259" key="2">
    <source>
        <dbReference type="Pfam" id="PF00144"/>
    </source>
</evidence>
<feature type="domain" description="Beta-lactamase-related" evidence="2">
    <location>
        <begin position="181"/>
        <end position="470"/>
    </location>
</feature>
<dbReference type="SUPFAM" id="SSF53850">
    <property type="entry name" value="Periplasmic binding protein-like II"/>
    <property type="match status" value="1"/>
</dbReference>
<dbReference type="Pfam" id="PF03466">
    <property type="entry name" value="LysR_substrate"/>
    <property type="match status" value="1"/>
</dbReference>
<dbReference type="Pfam" id="PF00144">
    <property type="entry name" value="Beta-lactamase"/>
    <property type="match status" value="1"/>
</dbReference>
<dbReference type="Gene3D" id="3.40.710.10">
    <property type="entry name" value="DD-peptidase/beta-lactamase superfamily"/>
    <property type="match status" value="1"/>
</dbReference>
<dbReference type="CDD" id="cd05466">
    <property type="entry name" value="PBP2_LTTR_substrate"/>
    <property type="match status" value="1"/>
</dbReference>
<dbReference type="InterPro" id="IPR012338">
    <property type="entry name" value="Beta-lactam/transpept-like"/>
</dbReference>
<dbReference type="SUPFAM" id="SSF56601">
    <property type="entry name" value="beta-lactamase/transpeptidase-like"/>
    <property type="match status" value="1"/>
</dbReference>
<dbReference type="InterPro" id="IPR005119">
    <property type="entry name" value="LysR_subst-bd"/>
</dbReference>
<dbReference type="PANTHER" id="PTHR46825">
    <property type="entry name" value="D-ALANYL-D-ALANINE-CARBOXYPEPTIDASE/ENDOPEPTIDASE AMPH"/>
    <property type="match status" value="1"/>
</dbReference>
<dbReference type="InterPro" id="IPR050491">
    <property type="entry name" value="AmpC-like"/>
</dbReference>
<keyword evidence="4" id="KW-0378">Hydrolase</keyword>
<dbReference type="Gene3D" id="3.40.190.10">
    <property type="entry name" value="Periplasmic binding protein-like II"/>
    <property type="match status" value="1"/>
</dbReference>
<dbReference type="GO" id="GO:0009002">
    <property type="term" value="F:serine-type D-Ala-D-Ala carboxypeptidase activity"/>
    <property type="evidence" value="ECO:0007669"/>
    <property type="project" value="UniProtKB-EC"/>
</dbReference>
<evidence type="ECO:0000256" key="1">
    <source>
        <dbReference type="SAM" id="MobiDB-lite"/>
    </source>
</evidence>
<comment type="caution">
    <text evidence="4">The sequence shown here is derived from an EMBL/GenBank/DDBJ whole genome shotgun (WGS) entry which is preliminary data.</text>
</comment>
<proteinExistence type="predicted"/>
<organism evidence="4 5">
    <name type="scientific">Nonomuraea rubra</name>
    <dbReference type="NCBI Taxonomy" id="46180"/>
    <lineage>
        <taxon>Bacteria</taxon>
        <taxon>Bacillati</taxon>
        <taxon>Actinomycetota</taxon>
        <taxon>Actinomycetes</taxon>
        <taxon>Streptosporangiales</taxon>
        <taxon>Streptosporangiaceae</taxon>
        <taxon>Nonomuraea</taxon>
    </lineage>
</organism>
<dbReference type="EMBL" id="JACHMI010000001">
    <property type="protein sequence ID" value="MBB6551642.1"/>
    <property type="molecule type" value="Genomic_DNA"/>
</dbReference>
<evidence type="ECO:0000313" key="5">
    <source>
        <dbReference type="Proteomes" id="UP000565579"/>
    </source>
</evidence>
<dbReference type="InterPro" id="IPR001466">
    <property type="entry name" value="Beta-lactam-related"/>
</dbReference>
<reference evidence="4 5" key="1">
    <citation type="submission" date="2020-08" db="EMBL/GenBank/DDBJ databases">
        <title>Sequencing the genomes of 1000 actinobacteria strains.</title>
        <authorList>
            <person name="Klenk H.-P."/>
        </authorList>
    </citation>
    <scope>NUCLEOTIDE SEQUENCE [LARGE SCALE GENOMIC DNA]</scope>
    <source>
        <strain evidence="4 5">DSM 43768</strain>
    </source>
</reference>
<feature type="compositionally biased region" description="Low complexity" evidence="1">
    <location>
        <begin position="84"/>
        <end position="98"/>
    </location>
</feature>
<feature type="region of interest" description="Disordered" evidence="1">
    <location>
        <begin position="78"/>
        <end position="118"/>
    </location>
</feature>
<keyword evidence="4" id="KW-0121">Carboxypeptidase</keyword>
<feature type="compositionally biased region" description="Basic residues" evidence="1">
    <location>
        <begin position="99"/>
        <end position="108"/>
    </location>
</feature>
<sequence length="509" mass="54124">MSVRPSLPVAEPARHPFIMSTGGCEPLIAAIARAAGVSLRCHYRVRDTGSILAMVAEGLGLSIVAELSLPARHTGVHAIPPSPASSGSSSWPYRGPAPHGHRLRRPGHRPPSGVPVNRIPRHAGHQEPAGVFRRWLCGPPHGSGRAVVPSVDAMILTKTAALALALTTVAPVHDELKTQLDALVDAKAMTAALALVREDGRDRSMAAGVRDLRSKAPADPHGHFRVGSVTKTFVATVLLQLADEGKLSLDDQVSKHLPGALPEGSTVTVRQALNHTSGIFDYAGAGIPGWSVRDYRPRETLYDQTPQELLAVGLSKPAYFKPGGGWRYSNTNYVIAAMLIEKLTGNPYAKEIENRILRPLGLRHTLLPGHRKDLPRPHARGYAPYQGRMVDATRMNPSLEYGAGEIISTTADLATFLDALLGGKLTSGQALKQMRTLEDAGRGMGYGLGLQAFPLPCGGKVYGHSGGTFGYPTYALRSDSGRTLVLSGNPYSGEVPADALPKVLATAFC</sequence>
<keyword evidence="4" id="KW-0645">Protease</keyword>
<dbReference type="AlphaFoldDB" id="A0A7X0U1D1"/>